<dbReference type="PROSITE" id="PS50262">
    <property type="entry name" value="G_PROTEIN_RECEP_F1_2"/>
    <property type="match status" value="1"/>
</dbReference>
<evidence type="ECO:0000256" key="4">
    <source>
        <dbReference type="ARBA" id="ARBA00022989"/>
    </source>
</evidence>
<evidence type="ECO:0000259" key="11">
    <source>
        <dbReference type="PROSITE" id="PS50262"/>
    </source>
</evidence>
<dbReference type="GO" id="GO:0005886">
    <property type="term" value="C:plasma membrane"/>
    <property type="evidence" value="ECO:0000318"/>
    <property type="project" value="GO_Central"/>
</dbReference>
<gene>
    <name evidence="12" type="ORF">NEMVEDRAFT_v1g34948</name>
</gene>
<dbReference type="Proteomes" id="UP000001593">
    <property type="component" value="Unassembled WGS sequence"/>
</dbReference>
<evidence type="ECO:0000256" key="9">
    <source>
        <dbReference type="ARBA" id="ARBA00023224"/>
    </source>
</evidence>
<dbReference type="Gene3D" id="1.20.1070.10">
    <property type="entry name" value="Rhodopsin 7-helix transmembrane proteins"/>
    <property type="match status" value="1"/>
</dbReference>
<feature type="transmembrane region" description="Helical" evidence="10">
    <location>
        <begin position="102"/>
        <end position="123"/>
    </location>
</feature>
<dbReference type="PhylomeDB" id="A7RLE2"/>
<dbReference type="InParanoid" id="A7RLE2"/>
<sequence>VISSLLLGLLIVSENLFVCYIVYRFRRLRTYTNGFVASLAVSDILFGAVLVPLHVFVEHSPVNSYLIAIILMVNIANLLLCTFDRYLAVLKPFHYATHMAKIFHKVIVLAWLVPIFVGLLPLFWDTDPARMAHTIYLFCTLAIGILIPYLLILFAYVRIFREVQKQVRKLAKISLCDQYAPSFKEKKKMASEVRVAKVFAVIAGIFVLSWMPLVFMNAADALHVPQVIPESLPVIAWYTLNFSSMINAPIYAFFKSDFRRALKTILVCK</sequence>
<feature type="non-terminal residue" evidence="12">
    <location>
        <position position="269"/>
    </location>
</feature>
<dbReference type="PANTHER" id="PTHR24246:SF27">
    <property type="entry name" value="ADENOSINE RECEPTOR, ISOFORM A"/>
    <property type="match status" value="1"/>
</dbReference>
<reference evidence="12 13" key="1">
    <citation type="journal article" date="2007" name="Science">
        <title>Sea anemone genome reveals ancestral eumetazoan gene repertoire and genomic organization.</title>
        <authorList>
            <person name="Putnam N.H."/>
            <person name="Srivastava M."/>
            <person name="Hellsten U."/>
            <person name="Dirks B."/>
            <person name="Chapman J."/>
            <person name="Salamov A."/>
            <person name="Terry A."/>
            <person name="Shapiro H."/>
            <person name="Lindquist E."/>
            <person name="Kapitonov V.V."/>
            <person name="Jurka J."/>
            <person name="Genikhovich G."/>
            <person name="Grigoriev I.V."/>
            <person name="Lucas S.M."/>
            <person name="Steele R.E."/>
            <person name="Finnerty J.R."/>
            <person name="Technau U."/>
            <person name="Martindale M.Q."/>
            <person name="Rokhsar D.S."/>
        </authorList>
    </citation>
    <scope>NUCLEOTIDE SEQUENCE [LARGE SCALE GENOMIC DNA]</scope>
    <source>
        <strain evidence="13">CH2 X CH6</strain>
    </source>
</reference>
<feature type="transmembrane region" description="Helical" evidence="10">
    <location>
        <begin position="6"/>
        <end position="23"/>
    </location>
</feature>
<keyword evidence="9" id="KW-0807">Transducer</keyword>
<comment type="subcellular location">
    <subcellularLocation>
        <location evidence="1">Cell membrane</location>
        <topology evidence="1">Multi-pass membrane protein</topology>
    </subcellularLocation>
</comment>
<dbReference type="InterPro" id="IPR000276">
    <property type="entry name" value="GPCR_Rhodpsn"/>
</dbReference>
<feature type="domain" description="G-protein coupled receptors family 1 profile" evidence="11">
    <location>
        <begin position="14"/>
        <end position="251"/>
    </location>
</feature>
<evidence type="ECO:0000256" key="10">
    <source>
        <dbReference type="SAM" id="Phobius"/>
    </source>
</evidence>
<feature type="transmembrane region" description="Helical" evidence="10">
    <location>
        <begin position="62"/>
        <end position="81"/>
    </location>
</feature>
<evidence type="ECO:0000256" key="2">
    <source>
        <dbReference type="ARBA" id="ARBA00022475"/>
    </source>
</evidence>
<evidence type="ECO:0000256" key="3">
    <source>
        <dbReference type="ARBA" id="ARBA00022692"/>
    </source>
</evidence>
<feature type="transmembrane region" description="Helical" evidence="10">
    <location>
        <begin position="35"/>
        <end position="56"/>
    </location>
</feature>
<evidence type="ECO:0000313" key="12">
    <source>
        <dbReference type="EMBL" id="EDO47588.1"/>
    </source>
</evidence>
<dbReference type="eggNOG" id="KOG3656">
    <property type="taxonomic scope" value="Eukaryota"/>
</dbReference>
<evidence type="ECO:0000256" key="8">
    <source>
        <dbReference type="ARBA" id="ARBA00023180"/>
    </source>
</evidence>
<keyword evidence="7" id="KW-0675">Receptor</keyword>
<dbReference type="InterPro" id="IPR017452">
    <property type="entry name" value="GPCR_Rhodpsn_7TM"/>
</dbReference>
<keyword evidence="4 10" id="KW-1133">Transmembrane helix</keyword>
<dbReference type="SUPFAM" id="SSF81321">
    <property type="entry name" value="Family A G protein-coupled receptor-like"/>
    <property type="match status" value="1"/>
</dbReference>
<keyword evidence="5" id="KW-0297">G-protein coupled receptor</keyword>
<dbReference type="HOGENOM" id="CLU_009579_3_6_1"/>
<feature type="transmembrane region" description="Helical" evidence="10">
    <location>
        <begin position="195"/>
        <end position="215"/>
    </location>
</feature>
<evidence type="ECO:0000256" key="7">
    <source>
        <dbReference type="ARBA" id="ARBA00023170"/>
    </source>
</evidence>
<keyword evidence="3 10" id="KW-0812">Transmembrane</keyword>
<dbReference type="PRINTS" id="PR00237">
    <property type="entry name" value="GPCRRHODOPSN"/>
</dbReference>
<dbReference type="GO" id="GO:0007186">
    <property type="term" value="P:G protein-coupled receptor signaling pathway"/>
    <property type="evidence" value="ECO:0000318"/>
    <property type="project" value="GO_Central"/>
</dbReference>
<feature type="transmembrane region" description="Helical" evidence="10">
    <location>
        <begin position="135"/>
        <end position="159"/>
    </location>
</feature>
<keyword evidence="8" id="KW-0325">Glycoprotein</keyword>
<keyword evidence="13" id="KW-1185">Reference proteome</keyword>
<dbReference type="PANTHER" id="PTHR24246">
    <property type="entry name" value="OLFACTORY RECEPTOR AND ADENOSINE RECEPTOR"/>
    <property type="match status" value="1"/>
</dbReference>
<dbReference type="STRING" id="45351.A7RLE2"/>
<dbReference type="Pfam" id="PF00001">
    <property type="entry name" value="7tm_1"/>
    <property type="match status" value="1"/>
</dbReference>
<protein>
    <recommendedName>
        <fullName evidence="11">G-protein coupled receptors family 1 profile domain-containing protein</fullName>
    </recommendedName>
</protein>
<dbReference type="OMA" id="HYATHMA"/>
<evidence type="ECO:0000256" key="5">
    <source>
        <dbReference type="ARBA" id="ARBA00023040"/>
    </source>
</evidence>
<dbReference type="AlphaFoldDB" id="A7RLE2"/>
<feature type="transmembrane region" description="Helical" evidence="10">
    <location>
        <begin position="235"/>
        <end position="254"/>
    </location>
</feature>
<feature type="non-terminal residue" evidence="12">
    <location>
        <position position="1"/>
    </location>
</feature>
<evidence type="ECO:0000313" key="13">
    <source>
        <dbReference type="Proteomes" id="UP000001593"/>
    </source>
</evidence>
<dbReference type="EMBL" id="DS469518">
    <property type="protein sequence ID" value="EDO47588.1"/>
    <property type="molecule type" value="Genomic_DNA"/>
</dbReference>
<keyword evidence="6 10" id="KW-0472">Membrane</keyword>
<name>A7RLE2_NEMVE</name>
<organism evidence="12 13">
    <name type="scientific">Nematostella vectensis</name>
    <name type="common">Starlet sea anemone</name>
    <dbReference type="NCBI Taxonomy" id="45351"/>
    <lineage>
        <taxon>Eukaryota</taxon>
        <taxon>Metazoa</taxon>
        <taxon>Cnidaria</taxon>
        <taxon>Anthozoa</taxon>
        <taxon>Hexacorallia</taxon>
        <taxon>Actiniaria</taxon>
        <taxon>Edwardsiidae</taxon>
        <taxon>Nematostella</taxon>
    </lineage>
</organism>
<evidence type="ECO:0000256" key="1">
    <source>
        <dbReference type="ARBA" id="ARBA00004651"/>
    </source>
</evidence>
<proteinExistence type="predicted"/>
<keyword evidence="2" id="KW-1003">Cell membrane</keyword>
<accession>A7RLE2</accession>
<evidence type="ECO:0000256" key="6">
    <source>
        <dbReference type="ARBA" id="ARBA00023136"/>
    </source>
</evidence>
<dbReference type="GO" id="GO:0001609">
    <property type="term" value="F:G protein-coupled adenosine receptor activity"/>
    <property type="evidence" value="ECO:0000318"/>
    <property type="project" value="GO_Central"/>
</dbReference>